<protein>
    <submittedName>
        <fullName evidence="2">Uncharacterized protein</fullName>
    </submittedName>
</protein>
<sequence>MPTSSQAMILLKAELGTTCGSTSLSYSSMPTHSIRQNTMPFPVSSINLNEFFELCDNQVPSIYVTKPSQIQFERQHICTVHGSSSVFDGDKKRVTGTCSSQLCYDCGSQSFQEEETDAESEPPSHNGYHHSDTTITTRRALTADVKEITRNQQKRLEEYERLINLGYGYFDKKYPEKSRDKLFSNKRTAAEQIEKKHICGLSKSTELHRNMEIPPGSLTFSQMHVIRPTDNETTCRFLLLRACLLQQEGKKEEKEWKDVGVIYLPNASKTDFPQESTIKPSSHMRKDKPQSRPLSAIFGLRDNENTNHSEVSSWIENEAKVKVKELQYDPLSVRFSKPEAKSRWIVTFYNQEDLEKVVKKGIVHEDDRILFYKFDKIINRELNTYIFFKSIQDEKRRCRINSSHGARRKKSKVKGKTKRKSRICIAP</sequence>
<dbReference type="AlphaFoldDB" id="A0ABD3XBI2"/>
<feature type="compositionally biased region" description="Basic residues" evidence="1">
    <location>
        <begin position="405"/>
        <end position="420"/>
    </location>
</feature>
<feature type="region of interest" description="Disordered" evidence="1">
    <location>
        <begin position="113"/>
        <end position="134"/>
    </location>
</feature>
<evidence type="ECO:0000256" key="1">
    <source>
        <dbReference type="SAM" id="MobiDB-lite"/>
    </source>
</evidence>
<gene>
    <name evidence="2" type="ORF">ACJMK2_029132</name>
</gene>
<keyword evidence="3" id="KW-1185">Reference proteome</keyword>
<accession>A0ABD3XBI2</accession>
<evidence type="ECO:0000313" key="2">
    <source>
        <dbReference type="EMBL" id="KAL3882828.1"/>
    </source>
</evidence>
<comment type="caution">
    <text evidence="2">The sequence shown here is derived from an EMBL/GenBank/DDBJ whole genome shotgun (WGS) entry which is preliminary data.</text>
</comment>
<name>A0ABD3XBI2_SINWO</name>
<organism evidence="2 3">
    <name type="scientific">Sinanodonta woodiana</name>
    <name type="common">Chinese pond mussel</name>
    <name type="synonym">Anodonta woodiana</name>
    <dbReference type="NCBI Taxonomy" id="1069815"/>
    <lineage>
        <taxon>Eukaryota</taxon>
        <taxon>Metazoa</taxon>
        <taxon>Spiralia</taxon>
        <taxon>Lophotrochozoa</taxon>
        <taxon>Mollusca</taxon>
        <taxon>Bivalvia</taxon>
        <taxon>Autobranchia</taxon>
        <taxon>Heteroconchia</taxon>
        <taxon>Palaeoheterodonta</taxon>
        <taxon>Unionida</taxon>
        <taxon>Unionoidea</taxon>
        <taxon>Unionidae</taxon>
        <taxon>Unioninae</taxon>
        <taxon>Sinanodonta</taxon>
    </lineage>
</organism>
<dbReference type="EMBL" id="JBJQND010000003">
    <property type="protein sequence ID" value="KAL3882828.1"/>
    <property type="molecule type" value="Genomic_DNA"/>
</dbReference>
<dbReference type="Proteomes" id="UP001634394">
    <property type="component" value="Unassembled WGS sequence"/>
</dbReference>
<reference evidence="2 3" key="1">
    <citation type="submission" date="2024-11" db="EMBL/GenBank/DDBJ databases">
        <title>Chromosome-level genome assembly of the freshwater bivalve Anodonta woodiana.</title>
        <authorList>
            <person name="Chen X."/>
        </authorList>
    </citation>
    <scope>NUCLEOTIDE SEQUENCE [LARGE SCALE GENOMIC DNA]</scope>
    <source>
        <strain evidence="2">MN2024</strain>
        <tissue evidence="2">Gills</tissue>
    </source>
</reference>
<proteinExistence type="predicted"/>
<evidence type="ECO:0000313" key="3">
    <source>
        <dbReference type="Proteomes" id="UP001634394"/>
    </source>
</evidence>
<feature type="region of interest" description="Disordered" evidence="1">
    <location>
        <begin position="401"/>
        <end position="420"/>
    </location>
</feature>